<dbReference type="FunCoup" id="Q7NCX0">
    <property type="interactions" value="22"/>
</dbReference>
<keyword evidence="3" id="KW-0238">DNA-binding</keyword>
<dbReference type="Gene3D" id="1.10.10.10">
    <property type="entry name" value="Winged helix-like DNA-binding domain superfamily/Winged helix DNA-binding domain"/>
    <property type="match status" value="1"/>
</dbReference>
<dbReference type="SUPFAM" id="SSF46785">
    <property type="entry name" value="Winged helix' DNA-binding domain"/>
    <property type="match status" value="1"/>
</dbReference>
<dbReference type="Pfam" id="PF00126">
    <property type="entry name" value="HTH_1"/>
    <property type="match status" value="1"/>
</dbReference>
<dbReference type="PANTHER" id="PTHR30126:SF39">
    <property type="entry name" value="HTH-TYPE TRANSCRIPTIONAL REGULATOR CYSL"/>
    <property type="match status" value="1"/>
</dbReference>
<evidence type="ECO:0000256" key="4">
    <source>
        <dbReference type="ARBA" id="ARBA00023163"/>
    </source>
</evidence>
<evidence type="ECO:0000313" key="6">
    <source>
        <dbReference type="EMBL" id="BAC90797.1"/>
    </source>
</evidence>
<dbReference type="PROSITE" id="PS50931">
    <property type="entry name" value="HTH_LYSR"/>
    <property type="match status" value="1"/>
</dbReference>
<organism evidence="6 7">
    <name type="scientific">Gloeobacter violaceus (strain ATCC 29082 / PCC 7421)</name>
    <dbReference type="NCBI Taxonomy" id="251221"/>
    <lineage>
        <taxon>Bacteria</taxon>
        <taxon>Bacillati</taxon>
        <taxon>Cyanobacteriota</taxon>
        <taxon>Cyanophyceae</taxon>
        <taxon>Gloeobacterales</taxon>
        <taxon>Gloeobacteraceae</taxon>
        <taxon>Gloeobacter</taxon>
    </lineage>
</organism>
<dbReference type="KEGG" id="gvi:gll2856"/>
<dbReference type="FunFam" id="1.10.10.10:FF:000001">
    <property type="entry name" value="LysR family transcriptional regulator"/>
    <property type="match status" value="1"/>
</dbReference>
<dbReference type="InterPro" id="IPR005119">
    <property type="entry name" value="LysR_subst-bd"/>
</dbReference>
<dbReference type="PhylomeDB" id="Q7NCX0"/>
<dbReference type="OrthoDB" id="9785745at2"/>
<dbReference type="Pfam" id="PF03466">
    <property type="entry name" value="LysR_substrate"/>
    <property type="match status" value="1"/>
</dbReference>
<dbReference type="InterPro" id="IPR036390">
    <property type="entry name" value="WH_DNA-bd_sf"/>
</dbReference>
<dbReference type="EMBL" id="BA000045">
    <property type="protein sequence ID" value="BAC90797.1"/>
    <property type="molecule type" value="Genomic_DNA"/>
</dbReference>
<dbReference type="PRINTS" id="PR00039">
    <property type="entry name" value="HTHLYSR"/>
</dbReference>
<sequence>MNFEQLRVFVAVAEHLNFTRAAEKLSLSQPAVSSAVAALETYYKVPLFNRMGRRIELTNSGQLLLTEAHKVIQEITTIESKLRETKSLQRGELYIGSSQTVASWWLPPQLQRFRQQYPKVQLKVVSGNTEEIGEWVAAGQVDIGLVEREVRNKSLTFNAIGGDKMAFVVGKQHPLWERTNIGLDELKSTRWVLRESGSDVRKFFEYLCFTHNIDADKLDIALELPNCAMTKRAAEVGAGVALLSVPLVEKEIKWGALRSLNTVLKPVMERNFYLISRNSQVTSPAVKAFSSLVRQSTPVNV</sequence>
<dbReference type="PANTHER" id="PTHR30126">
    <property type="entry name" value="HTH-TYPE TRANSCRIPTIONAL REGULATOR"/>
    <property type="match status" value="1"/>
</dbReference>
<evidence type="ECO:0000313" key="7">
    <source>
        <dbReference type="Proteomes" id="UP000000557"/>
    </source>
</evidence>
<evidence type="ECO:0000256" key="3">
    <source>
        <dbReference type="ARBA" id="ARBA00023125"/>
    </source>
</evidence>
<dbReference type="InterPro" id="IPR036388">
    <property type="entry name" value="WH-like_DNA-bd_sf"/>
</dbReference>
<reference evidence="6 7" key="2">
    <citation type="journal article" date="2003" name="DNA Res.">
        <title>Complete genome structure of Gloeobacter violaceus PCC 7421, a cyanobacterium that lacks thylakoids (supplement).</title>
        <authorList>
            <person name="Nakamura Y."/>
            <person name="Kaneko T."/>
            <person name="Sato S."/>
            <person name="Mimuro M."/>
            <person name="Miyashita H."/>
            <person name="Tsuchiya T."/>
            <person name="Sasamoto S."/>
            <person name="Watanabe A."/>
            <person name="Kawashima K."/>
            <person name="Kishida Y."/>
            <person name="Kiyokawa C."/>
            <person name="Kohara M."/>
            <person name="Matsumoto M."/>
            <person name="Matsuno A."/>
            <person name="Nakazaki N."/>
            <person name="Shimpo S."/>
            <person name="Takeuchi C."/>
            <person name="Yamada M."/>
            <person name="Tabata S."/>
        </authorList>
    </citation>
    <scope>NUCLEOTIDE SEQUENCE [LARGE SCALE GENOMIC DNA]</scope>
    <source>
        <strain evidence="7">ATCC 29082 / PCC 7421</strain>
    </source>
</reference>
<keyword evidence="4" id="KW-0804">Transcription</keyword>
<dbReference type="STRING" id="251221.gene:10760360"/>
<gene>
    <name evidence="6" type="ordered locus">gll2856</name>
</gene>
<dbReference type="HOGENOM" id="CLU_039613_6_1_3"/>
<dbReference type="GO" id="GO:0000976">
    <property type="term" value="F:transcription cis-regulatory region binding"/>
    <property type="evidence" value="ECO:0000318"/>
    <property type="project" value="GO_Central"/>
</dbReference>
<proteinExistence type="inferred from homology"/>
<evidence type="ECO:0000256" key="1">
    <source>
        <dbReference type="ARBA" id="ARBA00009437"/>
    </source>
</evidence>
<dbReference type="InterPro" id="IPR000847">
    <property type="entry name" value="LysR_HTH_N"/>
</dbReference>
<keyword evidence="2" id="KW-0805">Transcription regulation</keyword>
<dbReference type="AlphaFoldDB" id="Q7NCX0"/>
<evidence type="ECO:0000259" key="5">
    <source>
        <dbReference type="PROSITE" id="PS50931"/>
    </source>
</evidence>
<feature type="domain" description="HTH lysR-type" evidence="5">
    <location>
        <begin position="1"/>
        <end position="58"/>
    </location>
</feature>
<dbReference type="SUPFAM" id="SSF53850">
    <property type="entry name" value="Periplasmic binding protein-like II"/>
    <property type="match status" value="1"/>
</dbReference>
<dbReference type="eggNOG" id="COG0583">
    <property type="taxonomic scope" value="Bacteria"/>
</dbReference>
<dbReference type="GO" id="GO:0003700">
    <property type="term" value="F:DNA-binding transcription factor activity"/>
    <property type="evidence" value="ECO:0007669"/>
    <property type="project" value="InterPro"/>
</dbReference>
<name>Q7NCX0_GLOVI</name>
<dbReference type="Proteomes" id="UP000000557">
    <property type="component" value="Chromosome"/>
</dbReference>
<evidence type="ECO:0000256" key="2">
    <source>
        <dbReference type="ARBA" id="ARBA00023015"/>
    </source>
</evidence>
<dbReference type="RefSeq" id="WP_011142850.1">
    <property type="nucleotide sequence ID" value="NC_005125.1"/>
</dbReference>
<dbReference type="GO" id="GO:0006355">
    <property type="term" value="P:regulation of DNA-templated transcription"/>
    <property type="evidence" value="ECO:0000318"/>
    <property type="project" value="GO_Central"/>
</dbReference>
<protein>
    <submittedName>
        <fullName evidence="6">LysR family transcriptional regulatory protein</fullName>
    </submittedName>
</protein>
<dbReference type="InParanoid" id="Q7NCX0"/>
<keyword evidence="7" id="KW-1185">Reference proteome</keyword>
<comment type="similarity">
    <text evidence="1">Belongs to the LysR transcriptional regulatory family.</text>
</comment>
<reference evidence="6 7" key="1">
    <citation type="journal article" date="2003" name="DNA Res.">
        <title>Complete genome structure of Gloeobacter violaceus PCC 7421, a cyanobacterium that lacks thylakoids.</title>
        <authorList>
            <person name="Nakamura Y."/>
            <person name="Kaneko T."/>
            <person name="Sato S."/>
            <person name="Mimuro M."/>
            <person name="Miyashita H."/>
            <person name="Tsuchiya T."/>
            <person name="Sasamoto S."/>
            <person name="Watanabe A."/>
            <person name="Kawashima K."/>
            <person name="Kishida Y."/>
            <person name="Kiyokawa C."/>
            <person name="Kohara M."/>
            <person name="Matsumoto M."/>
            <person name="Matsuno A."/>
            <person name="Nakazaki N."/>
            <person name="Shimpo S."/>
            <person name="Takeuchi C."/>
            <person name="Yamada M."/>
            <person name="Tabata S."/>
        </authorList>
    </citation>
    <scope>NUCLEOTIDE SEQUENCE [LARGE SCALE GENOMIC DNA]</scope>
    <source>
        <strain evidence="7">ATCC 29082 / PCC 7421</strain>
    </source>
</reference>
<dbReference type="Gene3D" id="3.40.190.290">
    <property type="match status" value="1"/>
</dbReference>
<dbReference type="EnsemblBacteria" id="BAC90797">
    <property type="protein sequence ID" value="BAC90797"/>
    <property type="gene ID" value="BAC90797"/>
</dbReference>
<accession>Q7NCX0</accession>